<keyword evidence="1" id="KW-0175">Coiled coil</keyword>
<dbReference type="GO" id="GO:0043130">
    <property type="term" value="F:ubiquitin binding"/>
    <property type="evidence" value="ECO:0007669"/>
    <property type="project" value="InterPro"/>
</dbReference>
<dbReference type="PROSITE" id="PS51140">
    <property type="entry name" value="CUE"/>
    <property type="match status" value="1"/>
</dbReference>
<evidence type="ECO:0000256" key="1">
    <source>
        <dbReference type="SAM" id="Coils"/>
    </source>
</evidence>
<evidence type="ECO:0000256" key="2">
    <source>
        <dbReference type="SAM" id="MobiDB-lite"/>
    </source>
</evidence>
<reference evidence="4" key="1">
    <citation type="submission" date="2020-02" db="EMBL/GenBank/DDBJ databases">
        <authorList>
            <person name="Scholz U."/>
            <person name="Mascher M."/>
            <person name="Fiebig A."/>
        </authorList>
    </citation>
    <scope>NUCLEOTIDE SEQUENCE</scope>
</reference>
<feature type="region of interest" description="Disordered" evidence="2">
    <location>
        <begin position="492"/>
        <end position="564"/>
    </location>
</feature>
<feature type="compositionally biased region" description="Basic and acidic residues" evidence="2">
    <location>
        <begin position="528"/>
        <end position="557"/>
    </location>
</feature>
<name>A0A7I8KL45_SPIIN</name>
<dbReference type="Proteomes" id="UP000663760">
    <property type="component" value="Chromosome 6"/>
</dbReference>
<dbReference type="CDD" id="cd14279">
    <property type="entry name" value="CUE"/>
    <property type="match status" value="1"/>
</dbReference>
<dbReference type="Pfam" id="PF02845">
    <property type="entry name" value="CUE"/>
    <property type="match status" value="1"/>
</dbReference>
<feature type="compositionally biased region" description="Low complexity" evidence="2">
    <location>
        <begin position="497"/>
        <end position="519"/>
    </location>
</feature>
<gene>
    <name evidence="4" type="ORF">SI8410_06009178</name>
</gene>
<feature type="coiled-coil region" evidence="1">
    <location>
        <begin position="390"/>
        <end position="432"/>
    </location>
</feature>
<dbReference type="PANTHER" id="PTHR48459:SF1">
    <property type="entry name" value="CUE DOMAIN-CONTAINING PROTEIN"/>
    <property type="match status" value="1"/>
</dbReference>
<dbReference type="OrthoDB" id="620544at2759"/>
<dbReference type="InterPro" id="IPR009060">
    <property type="entry name" value="UBA-like_sf"/>
</dbReference>
<feature type="domain" description="CUE" evidence="3">
    <location>
        <begin position="2"/>
        <end position="44"/>
    </location>
</feature>
<protein>
    <recommendedName>
        <fullName evidence="3">CUE domain-containing protein</fullName>
    </recommendedName>
</protein>
<organism evidence="4 5">
    <name type="scientific">Spirodela intermedia</name>
    <name type="common">Intermediate duckweed</name>
    <dbReference type="NCBI Taxonomy" id="51605"/>
    <lineage>
        <taxon>Eukaryota</taxon>
        <taxon>Viridiplantae</taxon>
        <taxon>Streptophyta</taxon>
        <taxon>Embryophyta</taxon>
        <taxon>Tracheophyta</taxon>
        <taxon>Spermatophyta</taxon>
        <taxon>Magnoliopsida</taxon>
        <taxon>Liliopsida</taxon>
        <taxon>Araceae</taxon>
        <taxon>Lemnoideae</taxon>
        <taxon>Spirodela</taxon>
    </lineage>
</organism>
<dbReference type="SUPFAM" id="SSF46934">
    <property type="entry name" value="UBA-like"/>
    <property type="match status" value="1"/>
</dbReference>
<evidence type="ECO:0000313" key="5">
    <source>
        <dbReference type="Proteomes" id="UP000663760"/>
    </source>
</evidence>
<proteinExistence type="predicted"/>
<evidence type="ECO:0000259" key="3">
    <source>
        <dbReference type="PROSITE" id="PS51140"/>
    </source>
</evidence>
<dbReference type="AlphaFoldDB" id="A0A7I8KL45"/>
<dbReference type="PANTHER" id="PTHR48459">
    <property type="entry name" value="CUE DOMAIN-CONTAINING PROTEIN"/>
    <property type="match status" value="1"/>
</dbReference>
<evidence type="ECO:0000313" key="4">
    <source>
        <dbReference type="EMBL" id="CAA7398513.1"/>
    </source>
</evidence>
<accession>A0A7I8KL45</accession>
<sequence>MSFRSVYRSLQEVFPQVDLRVLKAVAIEHSGDVDAAVEFILLEVLPSLGVQQEESFSSVGAPQNNSKSPEVDKATLAASSHEFIAEPEKNDVPLGYQEHLIEDVSTKYSDPTALTCGNTFDSKNANLSVSSVSGPPFNIQHDATGSQSSICEVEEPTQPENNHLEPNPDSSSVLGLMQCKDPLVDSSSALLARLQELNGLEYLPGSSLVSQNFSASSIEENPSSVKLRPVSEKDESTSCNVHKEDLVCSADTVDELLVLSTEEPIDDNHTATEISARSSQVVSVECLEEFVTDCKGIKNVMVSEIESIVDLMKQVDLCEKEANLAKEEASKAGLDILAKVEDLKEMLKHAKEANNMHAGEVYGEKSILATEAKELQSRLLSLSAERHKTLATIEEIRQTLKARVDTAERERIEAEQEKYEKEETARRALGEQEAIMDRVVRESKKLHQEAEENSKLREFLMERGRLVDTLQGEISVICADVLLLKERVDHRMPLGRSPSSSQILTSLASSTSSSMSSASEKLLAGAVRSDDPRGENLEGQGSKHLEEKLLSAGDHHQHSALGDDDWEYFDRDSELMN</sequence>
<keyword evidence="5" id="KW-1185">Reference proteome</keyword>
<dbReference type="InterPro" id="IPR003892">
    <property type="entry name" value="CUE"/>
</dbReference>
<dbReference type="EMBL" id="LR746269">
    <property type="protein sequence ID" value="CAA7398513.1"/>
    <property type="molecule type" value="Genomic_DNA"/>
</dbReference>